<dbReference type="GO" id="GO:0030170">
    <property type="term" value="F:pyridoxal phosphate binding"/>
    <property type="evidence" value="ECO:0007669"/>
    <property type="project" value="InterPro"/>
</dbReference>
<proteinExistence type="inferred from homology"/>
<dbReference type="InterPro" id="IPR015422">
    <property type="entry name" value="PyrdxlP-dep_Trfase_small"/>
</dbReference>
<dbReference type="PANTHER" id="PTHR11808">
    <property type="entry name" value="TRANS-SULFURATION ENZYME FAMILY MEMBER"/>
    <property type="match status" value="1"/>
</dbReference>
<keyword evidence="3 8" id="KW-0663">Pyridoxal phosphate</keyword>
<dbReference type="CDD" id="cd00614">
    <property type="entry name" value="CGS_like"/>
    <property type="match status" value="1"/>
</dbReference>
<dbReference type="InterPro" id="IPR015421">
    <property type="entry name" value="PyrdxlP-dep_Trfase_major"/>
</dbReference>
<evidence type="ECO:0000256" key="9">
    <source>
        <dbReference type="RuleBase" id="RU362118"/>
    </source>
</evidence>
<evidence type="ECO:0000256" key="5">
    <source>
        <dbReference type="ARBA" id="ARBA00047199"/>
    </source>
</evidence>
<evidence type="ECO:0000313" key="10">
    <source>
        <dbReference type="EMBL" id="AGQ18938.1"/>
    </source>
</evidence>
<dbReference type="GO" id="GO:0019346">
    <property type="term" value="P:transsulfuration"/>
    <property type="evidence" value="ECO:0007669"/>
    <property type="project" value="InterPro"/>
</dbReference>
<dbReference type="GO" id="GO:0018826">
    <property type="term" value="F:methionine gamma-lyase activity"/>
    <property type="evidence" value="ECO:0007669"/>
    <property type="project" value="UniProtKB-EC"/>
</dbReference>
<dbReference type="InterPro" id="IPR054542">
    <property type="entry name" value="Cys_met_metab_PP"/>
</dbReference>
<reference evidence="10" key="1">
    <citation type="journal article" date="2013" name="Sci. Rep.">
        <title>Metagenomics uncovers a new group of low GC and ultra-small marine Actinobacteria.</title>
        <authorList>
            <person name="Ghai R."/>
            <person name="Mizuno C.M."/>
            <person name="Picazo A."/>
            <person name="Camacho A."/>
            <person name="Rodriguez-Valera F."/>
        </authorList>
    </citation>
    <scope>NUCLEOTIDE SEQUENCE</scope>
</reference>
<dbReference type="FunFam" id="3.40.640.10:FF:000046">
    <property type="entry name" value="Cystathionine gamma-lyase"/>
    <property type="match status" value="1"/>
</dbReference>
<dbReference type="SUPFAM" id="SSF53383">
    <property type="entry name" value="PLP-dependent transferases"/>
    <property type="match status" value="1"/>
</dbReference>
<comment type="similarity">
    <text evidence="2 9">Belongs to the trans-sulfuration enzymes family.</text>
</comment>
<evidence type="ECO:0000256" key="3">
    <source>
        <dbReference type="ARBA" id="ARBA00022898"/>
    </source>
</evidence>
<dbReference type="Gene3D" id="3.90.1150.10">
    <property type="entry name" value="Aspartate Aminotransferase, domain 1"/>
    <property type="match status" value="1"/>
</dbReference>
<dbReference type="EC" id="4.4.1.2" evidence="4"/>
<protein>
    <recommendedName>
        <fullName evidence="4">homocysteine desulfhydrase</fullName>
        <ecNumber evidence="4">4.4.1.2</ecNumber>
    </recommendedName>
    <alternativeName>
        <fullName evidence="5">Homocysteine desulfhydrase</fullName>
    </alternativeName>
</protein>
<dbReference type="Gene3D" id="3.40.640.10">
    <property type="entry name" value="Type I PLP-dependent aspartate aminotransferase-like (Major domain)"/>
    <property type="match status" value="1"/>
</dbReference>
<evidence type="ECO:0000256" key="7">
    <source>
        <dbReference type="ARBA" id="ARBA00052699"/>
    </source>
</evidence>
<dbReference type="PIRSF" id="PIRSF001434">
    <property type="entry name" value="CGS"/>
    <property type="match status" value="1"/>
</dbReference>
<evidence type="ECO:0000256" key="6">
    <source>
        <dbReference type="ARBA" id="ARBA00048780"/>
    </source>
</evidence>
<dbReference type="PANTHER" id="PTHR11808:SF35">
    <property type="entry name" value="CYSTATHIONINE GAMMA-SYNTHASE (AFU_ORTHOLOGUE AFUA_7G01590)"/>
    <property type="match status" value="1"/>
</dbReference>
<dbReference type="InterPro" id="IPR015424">
    <property type="entry name" value="PyrdxlP-dep_Trfase"/>
</dbReference>
<evidence type="ECO:0000256" key="2">
    <source>
        <dbReference type="ARBA" id="ARBA00009077"/>
    </source>
</evidence>
<comment type="catalytic activity">
    <reaction evidence="6">
        <text>L-homocysteine + H2O = 2-oxobutanoate + hydrogen sulfide + NH4(+) + H(+)</text>
        <dbReference type="Rhea" id="RHEA:14501"/>
        <dbReference type="ChEBI" id="CHEBI:15377"/>
        <dbReference type="ChEBI" id="CHEBI:15378"/>
        <dbReference type="ChEBI" id="CHEBI:16763"/>
        <dbReference type="ChEBI" id="CHEBI:28938"/>
        <dbReference type="ChEBI" id="CHEBI:29919"/>
        <dbReference type="ChEBI" id="CHEBI:58199"/>
        <dbReference type="EC" id="4.4.1.2"/>
    </reaction>
    <physiologicalReaction direction="left-to-right" evidence="6">
        <dbReference type="Rhea" id="RHEA:14502"/>
    </physiologicalReaction>
</comment>
<dbReference type="EMBL" id="KC811116">
    <property type="protein sequence ID" value="AGQ18938.1"/>
    <property type="molecule type" value="Genomic_DNA"/>
</dbReference>
<evidence type="ECO:0000256" key="4">
    <source>
        <dbReference type="ARBA" id="ARBA00047175"/>
    </source>
</evidence>
<name>S5DNA2_9ACTN</name>
<organism evidence="10">
    <name type="scientific">Candidatus Actinomarina minuta</name>
    <dbReference type="NCBI Taxonomy" id="1389454"/>
    <lineage>
        <taxon>Bacteria</taxon>
        <taxon>Bacillati</taxon>
        <taxon>Actinomycetota</taxon>
        <taxon>Actinomycetes</taxon>
        <taxon>Candidatus Actinomarinidae</taxon>
        <taxon>Candidatus Actinomarinales</taxon>
        <taxon>Candidatus Actinomarineae</taxon>
        <taxon>Candidatus Actinomarinaceae</taxon>
        <taxon>Candidatus Actinomarina</taxon>
    </lineage>
</organism>
<evidence type="ECO:0000256" key="1">
    <source>
        <dbReference type="ARBA" id="ARBA00001933"/>
    </source>
</evidence>
<dbReference type="GO" id="GO:0047982">
    <property type="term" value="F:homocysteine desulfhydrase activity"/>
    <property type="evidence" value="ECO:0007669"/>
    <property type="project" value="UniProtKB-EC"/>
</dbReference>
<dbReference type="GO" id="GO:0005737">
    <property type="term" value="C:cytoplasm"/>
    <property type="evidence" value="ECO:0007669"/>
    <property type="project" value="TreeGrafter"/>
</dbReference>
<comment type="catalytic activity">
    <reaction evidence="7">
        <text>L-methionine + H2O = methanethiol + 2-oxobutanoate + NH4(+)</text>
        <dbReference type="Rhea" id="RHEA:23800"/>
        <dbReference type="ChEBI" id="CHEBI:15377"/>
        <dbReference type="ChEBI" id="CHEBI:16007"/>
        <dbReference type="ChEBI" id="CHEBI:16763"/>
        <dbReference type="ChEBI" id="CHEBI:28938"/>
        <dbReference type="ChEBI" id="CHEBI:57844"/>
        <dbReference type="EC" id="4.4.1.11"/>
    </reaction>
    <physiologicalReaction direction="left-to-right" evidence="7">
        <dbReference type="Rhea" id="RHEA:23801"/>
    </physiologicalReaction>
</comment>
<dbReference type="Pfam" id="PF01053">
    <property type="entry name" value="Cys_Met_Meta_PP"/>
    <property type="match status" value="1"/>
</dbReference>
<feature type="modified residue" description="N6-(pyridoxal phosphate)lysine" evidence="8">
    <location>
        <position position="205"/>
    </location>
</feature>
<sequence length="388" mass="43787">MGKSKNYGMNTKALHANKRFEPISGDIMPPLHLSTTYKNEVPGESDYFYGRINNPTRELFERTLASLEGIENYEEQHAFAMASGMSAVSIIAELAKPGDNVVITKDVYGGTTNYFSKIIRERGVEVNFCDFSNHEALNALLNEKTKLAWIESPSNPSMKLYDLQKISEIVHQYETLLVADSTFSTPFITRPFEHGIDIIMHSTTKYIGGHSDTLGGAVLCKDAELHETLMLYQRQGGAIMSPFDSYLVQRGLYTLGPRIKLHSENAHKLAEYLENSEHIKEVRYPGLEDYENHEIAVRQMDYFGGMMSFYLQENINQEKFWQSLDLYKLAVSLGGVETLIELPYLMTHDKAQGTEASAPVDLIRISVGLENVEDLIEDMESALNEAKK</sequence>
<dbReference type="InterPro" id="IPR000277">
    <property type="entry name" value="Cys/Met-Metab_PyrdxlP-dep_enz"/>
</dbReference>
<evidence type="ECO:0000256" key="8">
    <source>
        <dbReference type="PIRSR" id="PIRSR001434-2"/>
    </source>
</evidence>
<dbReference type="PROSITE" id="PS00868">
    <property type="entry name" value="CYS_MET_METAB_PP"/>
    <property type="match status" value="1"/>
</dbReference>
<dbReference type="AlphaFoldDB" id="S5DNA2"/>
<comment type="cofactor">
    <cofactor evidence="1 9">
        <name>pyridoxal 5'-phosphate</name>
        <dbReference type="ChEBI" id="CHEBI:597326"/>
    </cofactor>
</comment>
<accession>S5DNA2</accession>
<keyword evidence="10" id="KW-0456">Lyase</keyword>